<gene>
    <name evidence="2" type="ORF">GA0070620_2530</name>
</gene>
<dbReference type="EMBL" id="LT598496">
    <property type="protein sequence ID" value="SBV27029.1"/>
    <property type="molecule type" value="Genomic_DNA"/>
</dbReference>
<keyword evidence="3" id="KW-1185">Reference proteome</keyword>
<dbReference type="Gene3D" id="1.10.10.10">
    <property type="entry name" value="Winged helix-like DNA-binding domain superfamily/Winged helix DNA-binding domain"/>
    <property type="match status" value="1"/>
</dbReference>
<dbReference type="Pfam" id="PF02082">
    <property type="entry name" value="Rrf2"/>
    <property type="match status" value="1"/>
</dbReference>
<dbReference type="AlphaFoldDB" id="A0A1C3N385"/>
<keyword evidence="1" id="KW-0238">DNA-binding</keyword>
<proteinExistence type="predicted"/>
<dbReference type="STRING" id="307121.GA0070620_2530"/>
<dbReference type="PANTHER" id="PTHR33221:SF5">
    <property type="entry name" value="HTH-TYPE TRANSCRIPTIONAL REGULATOR ISCR"/>
    <property type="match status" value="1"/>
</dbReference>
<dbReference type="GO" id="GO:0003700">
    <property type="term" value="F:DNA-binding transcription factor activity"/>
    <property type="evidence" value="ECO:0007669"/>
    <property type="project" value="TreeGrafter"/>
</dbReference>
<evidence type="ECO:0000313" key="3">
    <source>
        <dbReference type="Proteomes" id="UP000199393"/>
    </source>
</evidence>
<dbReference type="PROSITE" id="PS51197">
    <property type="entry name" value="HTH_RRF2_2"/>
    <property type="match status" value="1"/>
</dbReference>
<dbReference type="GO" id="GO:0003677">
    <property type="term" value="F:DNA binding"/>
    <property type="evidence" value="ECO:0007669"/>
    <property type="project" value="UniProtKB-KW"/>
</dbReference>
<dbReference type="GO" id="GO:0005829">
    <property type="term" value="C:cytosol"/>
    <property type="evidence" value="ECO:0007669"/>
    <property type="project" value="TreeGrafter"/>
</dbReference>
<organism evidence="2 3">
    <name type="scientific">Micromonospora krabiensis</name>
    <dbReference type="NCBI Taxonomy" id="307121"/>
    <lineage>
        <taxon>Bacteria</taxon>
        <taxon>Bacillati</taxon>
        <taxon>Actinomycetota</taxon>
        <taxon>Actinomycetes</taxon>
        <taxon>Micromonosporales</taxon>
        <taxon>Micromonosporaceae</taxon>
        <taxon>Micromonospora</taxon>
    </lineage>
</organism>
<dbReference type="SUPFAM" id="SSF46785">
    <property type="entry name" value="Winged helix' DNA-binding domain"/>
    <property type="match status" value="1"/>
</dbReference>
<evidence type="ECO:0000313" key="2">
    <source>
        <dbReference type="EMBL" id="SBV27029.1"/>
    </source>
</evidence>
<sequence length="168" mass="17913">MERPAHPPSTLVGHDDGVQISARGDYAVRAALSLAAAYPSLLSTQTIAGDQDLPRKFLEAVLADLRRAGVVRAQRGAEGGYTLARAPREVTVGSVLRAVEGPLAGVRGLRPEETSYVGAAENLPNLWVAVRAALRRVVDEVSLADIVDGRLPAHVRKLTALPDAWEPR</sequence>
<dbReference type="PROSITE" id="PS01332">
    <property type="entry name" value="HTH_RRF2_1"/>
    <property type="match status" value="1"/>
</dbReference>
<dbReference type="InterPro" id="IPR030489">
    <property type="entry name" value="TR_Rrf2-type_CS"/>
</dbReference>
<dbReference type="NCBIfam" id="TIGR00738">
    <property type="entry name" value="rrf2_super"/>
    <property type="match status" value="1"/>
</dbReference>
<protein>
    <submittedName>
        <fullName evidence="2">Transcriptional regulator, BadM/Rrf2 family</fullName>
    </submittedName>
</protein>
<name>A0A1C3N385_9ACTN</name>
<dbReference type="PATRIC" id="fig|307121.4.peg.2596"/>
<reference evidence="3" key="1">
    <citation type="submission" date="2016-06" db="EMBL/GenBank/DDBJ databases">
        <authorList>
            <person name="Varghese N."/>
        </authorList>
    </citation>
    <scope>NUCLEOTIDE SEQUENCE [LARGE SCALE GENOMIC DNA]</scope>
    <source>
        <strain evidence="3">DSM 45344</strain>
    </source>
</reference>
<dbReference type="InterPro" id="IPR000944">
    <property type="entry name" value="Tscrpt_reg_Rrf2"/>
</dbReference>
<evidence type="ECO:0000256" key="1">
    <source>
        <dbReference type="ARBA" id="ARBA00023125"/>
    </source>
</evidence>
<dbReference type="Proteomes" id="UP000199393">
    <property type="component" value="Chromosome I"/>
</dbReference>
<dbReference type="PANTHER" id="PTHR33221">
    <property type="entry name" value="WINGED HELIX-TURN-HELIX TRANSCRIPTIONAL REGULATOR, RRF2 FAMILY"/>
    <property type="match status" value="1"/>
</dbReference>
<dbReference type="InterPro" id="IPR036388">
    <property type="entry name" value="WH-like_DNA-bd_sf"/>
</dbReference>
<dbReference type="InterPro" id="IPR036390">
    <property type="entry name" value="WH_DNA-bd_sf"/>
</dbReference>
<accession>A0A1C3N385</accession>